<dbReference type="RefSeq" id="WP_344487261.1">
    <property type="nucleotide sequence ID" value="NZ_BAAAQX010000027.1"/>
</dbReference>
<evidence type="ECO:0000313" key="2">
    <source>
        <dbReference type="Proteomes" id="UP001499843"/>
    </source>
</evidence>
<reference evidence="1 2" key="1">
    <citation type="journal article" date="2019" name="Int. J. Syst. Evol. Microbiol.">
        <title>The Global Catalogue of Microorganisms (GCM) 10K type strain sequencing project: providing services to taxonomists for standard genome sequencing and annotation.</title>
        <authorList>
            <consortium name="The Broad Institute Genomics Platform"/>
            <consortium name="The Broad Institute Genome Sequencing Center for Infectious Disease"/>
            <person name="Wu L."/>
            <person name="Ma J."/>
        </authorList>
    </citation>
    <scope>NUCLEOTIDE SEQUENCE [LARGE SCALE GENOMIC DNA]</scope>
    <source>
        <strain evidence="1 2">JCM 16114</strain>
    </source>
</reference>
<keyword evidence="2" id="KW-1185">Reference proteome</keyword>
<sequence length="77" mass="8097">MTVMLGRVRRAAALEPGTSQVIQPDWVPPNPDGVPLNDDEVIRFHAGAAESAGGVSPVLYNPSHAKTQVPARVVGEV</sequence>
<proteinExistence type="predicted"/>
<accession>A0ABN3CT12</accession>
<comment type="caution">
    <text evidence="1">The sequence shown here is derived from an EMBL/GenBank/DDBJ whole genome shotgun (WGS) entry which is preliminary data.</text>
</comment>
<protein>
    <submittedName>
        <fullName evidence="1">Uncharacterized protein</fullName>
    </submittedName>
</protein>
<organism evidence="1 2">
    <name type="scientific">Nonomuraea monospora</name>
    <dbReference type="NCBI Taxonomy" id="568818"/>
    <lineage>
        <taxon>Bacteria</taxon>
        <taxon>Bacillati</taxon>
        <taxon>Actinomycetota</taxon>
        <taxon>Actinomycetes</taxon>
        <taxon>Streptosporangiales</taxon>
        <taxon>Streptosporangiaceae</taxon>
        <taxon>Nonomuraea</taxon>
    </lineage>
</organism>
<dbReference type="EMBL" id="BAAAQX010000027">
    <property type="protein sequence ID" value="GAA2212600.1"/>
    <property type="molecule type" value="Genomic_DNA"/>
</dbReference>
<gene>
    <name evidence="1" type="ORF">GCM10009850_080620</name>
</gene>
<name>A0ABN3CT12_9ACTN</name>
<evidence type="ECO:0000313" key="1">
    <source>
        <dbReference type="EMBL" id="GAA2212600.1"/>
    </source>
</evidence>
<dbReference type="Proteomes" id="UP001499843">
    <property type="component" value="Unassembled WGS sequence"/>
</dbReference>